<comment type="caution">
    <text evidence="4">The sequence shown here is derived from an EMBL/GenBank/DDBJ whole genome shotgun (WGS) entry which is preliminary data.</text>
</comment>
<dbReference type="InterPro" id="IPR046960">
    <property type="entry name" value="PPR_At4g14850-like_plant"/>
</dbReference>
<keyword evidence="1" id="KW-0677">Repeat</keyword>
<proteinExistence type="predicted"/>
<name>A0A9D3V7I3_9ROSI</name>
<gene>
    <name evidence="4" type="ORF">J1N35_024476</name>
</gene>
<evidence type="ECO:0000256" key="2">
    <source>
        <dbReference type="PROSITE-ProRule" id="PRU00708"/>
    </source>
</evidence>
<dbReference type="InterPro" id="IPR002885">
    <property type="entry name" value="PPR_rpt"/>
</dbReference>
<dbReference type="Pfam" id="PF20431">
    <property type="entry name" value="E_motif"/>
    <property type="match status" value="1"/>
</dbReference>
<evidence type="ECO:0000313" key="5">
    <source>
        <dbReference type="Proteomes" id="UP000828251"/>
    </source>
</evidence>
<reference evidence="4 5" key="1">
    <citation type="journal article" date="2021" name="Plant Biotechnol. J.">
        <title>Multi-omics assisted identification of the key and species-specific regulatory components of drought-tolerant mechanisms in Gossypium stocksii.</title>
        <authorList>
            <person name="Yu D."/>
            <person name="Ke L."/>
            <person name="Zhang D."/>
            <person name="Wu Y."/>
            <person name="Sun Y."/>
            <person name="Mei J."/>
            <person name="Sun J."/>
            <person name="Sun Y."/>
        </authorList>
    </citation>
    <scope>NUCLEOTIDE SEQUENCE [LARGE SCALE GENOMIC DNA]</scope>
    <source>
        <strain evidence="5">cv. E1</strain>
        <tissue evidence="4">Leaf</tissue>
    </source>
</reference>
<dbReference type="PANTHER" id="PTHR47926">
    <property type="entry name" value="PENTATRICOPEPTIDE REPEAT-CONTAINING PROTEIN"/>
    <property type="match status" value="1"/>
</dbReference>
<feature type="repeat" description="PPR" evidence="2">
    <location>
        <begin position="532"/>
        <end position="566"/>
    </location>
</feature>
<evidence type="ECO:0000256" key="3">
    <source>
        <dbReference type="SAM" id="SignalP"/>
    </source>
</evidence>
<feature type="repeat" description="PPR" evidence="2">
    <location>
        <begin position="299"/>
        <end position="329"/>
    </location>
</feature>
<dbReference type="PROSITE" id="PS51375">
    <property type="entry name" value="PPR"/>
    <property type="match status" value="6"/>
</dbReference>
<feature type="repeat" description="PPR" evidence="2">
    <location>
        <begin position="128"/>
        <end position="162"/>
    </location>
</feature>
<feature type="repeat" description="PPR" evidence="2">
    <location>
        <begin position="330"/>
        <end position="364"/>
    </location>
</feature>
<feature type="chain" id="PRO_5039006977" description="Pentacotripeptide-repeat region of PRORP domain-containing protein" evidence="3">
    <location>
        <begin position="18"/>
        <end position="758"/>
    </location>
</feature>
<dbReference type="GO" id="GO:0003723">
    <property type="term" value="F:RNA binding"/>
    <property type="evidence" value="ECO:0007669"/>
    <property type="project" value="InterPro"/>
</dbReference>
<feature type="signal peptide" evidence="3">
    <location>
        <begin position="1"/>
        <end position="17"/>
    </location>
</feature>
<dbReference type="InterPro" id="IPR046848">
    <property type="entry name" value="E_motif"/>
</dbReference>
<dbReference type="OrthoDB" id="185373at2759"/>
<dbReference type="GO" id="GO:0009451">
    <property type="term" value="P:RNA modification"/>
    <property type="evidence" value="ECO:0007669"/>
    <property type="project" value="InterPro"/>
</dbReference>
<keyword evidence="3" id="KW-0732">Signal</keyword>
<dbReference type="PANTHER" id="PTHR47926:SF452">
    <property type="entry name" value="PENTATRICOPEPTIDE REPEAT-CONTAINING PROTEIN"/>
    <property type="match status" value="1"/>
</dbReference>
<dbReference type="FunFam" id="1.25.40.10:FF:000285">
    <property type="entry name" value="Pentatricopeptide repeat-containing protein, chloroplastic"/>
    <property type="match status" value="1"/>
</dbReference>
<dbReference type="Pfam" id="PF01535">
    <property type="entry name" value="PPR"/>
    <property type="match status" value="2"/>
</dbReference>
<sequence>MPLPFFSFIHVFWFAMRFPTNLWVSKLPGWSLRIQESSRFGKWVEVLSDYREMLRYGVQPSDPSFFSSILKACLNLSSTCYGKTMHARFIKQGYESFTSIGNSILDFYMKRGDLESALRAFDCMKNRDSVSWNIIIYEHLNRGDIEEGLQWFSKARVASFAPNTATLILVTQACRNVGAYLEGLEIHGYIIRSGLCAMGSIQNSLLSMYVHIDLVSARKLFDEMSDKDVISWSAMIEGYLQSEEADIALKLFQKMVSEDGIQPDAITAAIVMKACGRLRDIHMGKLVHGVVIRRGGYEDLFVGNYLIDMYSKCNDVDSAFQVYRDMSQKNSVSWNSMLYGFVLNEKYSEALLLFNLMGEEGVEVNEVTLSNFLQICKHFVLASPCKSVHCLVIRRGYELNELVINSLIDAYAKCNLVDLAWKLFDGLEGRDVVTWSTMIAGFAHCGKPDEAVRVFREMTKMQEKPTSITIVNLLEACSFSAELGRSKWAHGVAIRRDMVANVAVATAIVDMYAKCGAIDTSRRIFDQMQWKNVVSWSAMVAAYGMNGLPREALALLSEMKSQGLKPNSVTTLSALSACSHGGLVEEGLTFFKSMVHEYGIVPGMEHYSCVIDMLGRAGKVDLAMELFNQIPSGVKISARAWGALLSSCRSHGNKEVGAGALSHILELEPMNSAGYLLGSSMYAAEGSWDQAAIMKQLAEEQGVRFSAGYSMIQVGNRACSFVAGDCSNPRVQEINIMVQQLHRCMNIEEGLQSGGTEC</sequence>
<protein>
    <recommendedName>
        <fullName evidence="6">Pentacotripeptide-repeat region of PRORP domain-containing protein</fullName>
    </recommendedName>
</protein>
<dbReference type="FunFam" id="1.25.40.10:FF:001079">
    <property type="entry name" value="Pentatricopeptide repeat-containing protein At2g17210"/>
    <property type="match status" value="1"/>
</dbReference>
<dbReference type="EMBL" id="JAIQCV010000008">
    <property type="protein sequence ID" value="KAH1072148.1"/>
    <property type="molecule type" value="Genomic_DNA"/>
</dbReference>
<evidence type="ECO:0000313" key="4">
    <source>
        <dbReference type="EMBL" id="KAH1072148.1"/>
    </source>
</evidence>
<keyword evidence="5" id="KW-1185">Reference proteome</keyword>
<evidence type="ECO:0008006" key="6">
    <source>
        <dbReference type="Google" id="ProtNLM"/>
    </source>
</evidence>
<accession>A0A9D3V7I3</accession>
<feature type="repeat" description="PPR" evidence="2">
    <location>
        <begin position="431"/>
        <end position="465"/>
    </location>
</feature>
<dbReference type="Proteomes" id="UP000828251">
    <property type="component" value="Unassembled WGS sequence"/>
</dbReference>
<organism evidence="4 5">
    <name type="scientific">Gossypium stocksii</name>
    <dbReference type="NCBI Taxonomy" id="47602"/>
    <lineage>
        <taxon>Eukaryota</taxon>
        <taxon>Viridiplantae</taxon>
        <taxon>Streptophyta</taxon>
        <taxon>Embryophyta</taxon>
        <taxon>Tracheophyta</taxon>
        <taxon>Spermatophyta</taxon>
        <taxon>Magnoliopsida</taxon>
        <taxon>eudicotyledons</taxon>
        <taxon>Gunneridae</taxon>
        <taxon>Pentapetalae</taxon>
        <taxon>rosids</taxon>
        <taxon>malvids</taxon>
        <taxon>Malvales</taxon>
        <taxon>Malvaceae</taxon>
        <taxon>Malvoideae</taxon>
        <taxon>Gossypium</taxon>
    </lineage>
</organism>
<evidence type="ECO:0000256" key="1">
    <source>
        <dbReference type="ARBA" id="ARBA00022737"/>
    </source>
</evidence>
<feature type="repeat" description="PPR" evidence="2">
    <location>
        <begin position="228"/>
        <end position="263"/>
    </location>
</feature>
<dbReference type="InterPro" id="IPR011990">
    <property type="entry name" value="TPR-like_helical_dom_sf"/>
</dbReference>
<dbReference type="Gene3D" id="1.25.40.10">
    <property type="entry name" value="Tetratricopeptide repeat domain"/>
    <property type="match status" value="5"/>
</dbReference>
<dbReference type="FunFam" id="1.25.40.10:FF:000227">
    <property type="entry name" value="Pentatricopeptide repeat-containing protein At3g13880"/>
    <property type="match status" value="1"/>
</dbReference>
<dbReference type="NCBIfam" id="TIGR00756">
    <property type="entry name" value="PPR"/>
    <property type="match status" value="7"/>
</dbReference>
<dbReference type="Pfam" id="PF13041">
    <property type="entry name" value="PPR_2"/>
    <property type="match status" value="4"/>
</dbReference>
<dbReference type="AlphaFoldDB" id="A0A9D3V7I3"/>